<protein>
    <recommendedName>
        <fullName evidence="5">Coiled-coil domain-containing protein 112</fullName>
    </recommendedName>
</protein>
<name>A0ABD2WVH7_9HYME</name>
<dbReference type="AlphaFoldDB" id="A0ABD2WVH7"/>
<evidence type="ECO:0000256" key="2">
    <source>
        <dbReference type="SAM" id="MobiDB-lite"/>
    </source>
</evidence>
<feature type="region of interest" description="Disordered" evidence="2">
    <location>
        <begin position="290"/>
        <end position="317"/>
    </location>
</feature>
<evidence type="ECO:0000313" key="3">
    <source>
        <dbReference type="EMBL" id="KAL3396491.1"/>
    </source>
</evidence>
<evidence type="ECO:0000313" key="4">
    <source>
        <dbReference type="Proteomes" id="UP001627154"/>
    </source>
</evidence>
<dbReference type="InterPro" id="IPR039902">
    <property type="entry name" value="CCDC148/CCDC112"/>
</dbReference>
<proteinExistence type="predicted"/>
<comment type="caution">
    <text evidence="3">The sequence shown here is derived from an EMBL/GenBank/DDBJ whole genome shotgun (WGS) entry which is preliminary data.</text>
</comment>
<accession>A0ABD2WVH7</accession>
<feature type="compositionally biased region" description="Low complexity" evidence="2">
    <location>
        <begin position="145"/>
        <end position="158"/>
    </location>
</feature>
<feature type="region of interest" description="Disordered" evidence="2">
    <location>
        <begin position="392"/>
        <end position="413"/>
    </location>
</feature>
<feature type="region of interest" description="Disordered" evidence="2">
    <location>
        <begin position="140"/>
        <end position="175"/>
    </location>
</feature>
<dbReference type="PANTHER" id="PTHR21549:SF0">
    <property type="entry name" value="COILED-COIL DOMAIN-CONTAINING PROTEIN 112"/>
    <property type="match status" value="1"/>
</dbReference>
<organism evidence="3 4">
    <name type="scientific">Trichogramma kaykai</name>
    <dbReference type="NCBI Taxonomy" id="54128"/>
    <lineage>
        <taxon>Eukaryota</taxon>
        <taxon>Metazoa</taxon>
        <taxon>Ecdysozoa</taxon>
        <taxon>Arthropoda</taxon>
        <taxon>Hexapoda</taxon>
        <taxon>Insecta</taxon>
        <taxon>Pterygota</taxon>
        <taxon>Neoptera</taxon>
        <taxon>Endopterygota</taxon>
        <taxon>Hymenoptera</taxon>
        <taxon>Apocrita</taxon>
        <taxon>Proctotrupomorpha</taxon>
        <taxon>Chalcidoidea</taxon>
        <taxon>Trichogrammatidae</taxon>
        <taxon>Trichogramma</taxon>
    </lineage>
</organism>
<keyword evidence="4" id="KW-1185">Reference proteome</keyword>
<reference evidence="3 4" key="1">
    <citation type="journal article" date="2024" name="bioRxiv">
        <title>A reference genome for Trichogramma kaykai: A tiny desert-dwelling parasitoid wasp with competing sex-ratio distorters.</title>
        <authorList>
            <person name="Culotta J."/>
            <person name="Lindsey A.R."/>
        </authorList>
    </citation>
    <scope>NUCLEOTIDE SEQUENCE [LARGE SCALE GENOMIC DNA]</scope>
    <source>
        <strain evidence="3 4">KSX58</strain>
    </source>
</reference>
<dbReference type="Proteomes" id="UP001627154">
    <property type="component" value="Unassembled WGS sequence"/>
</dbReference>
<keyword evidence="1" id="KW-0175">Coiled coil</keyword>
<dbReference type="EMBL" id="JBJJXI010000071">
    <property type="protein sequence ID" value="KAL3396491.1"/>
    <property type="molecule type" value="Genomic_DNA"/>
</dbReference>
<sequence>MDSYSKSPTLKVYLKLKQQECYIEKSIETLLANAKLDLEMVCAIRRNSESVEIERKQLTGTLNENVRVIYEELLDAKSMINEDNVETIDLESFKSKLHSLWKRMQESKESLVALDALVAEQKDLESELVGLLRVVRKQQEEKASTKGSSSSGETGSAKRSAASDREQDRGGEASSSVQDLCGLLARSGHNGNWSEEDHQLFCRLRQRQQQRSKSGKQSLAQLVRLVQAKCPDLSREAIVEHELWYRRYLELREQQRQAVQQWRQRRRADLAARSSEQPTSVVAISAKSCDKSCSSQPRDPCEPLRSPGRPVNDDSTARDRLLRLAAHKRAEAERKRQLVLHSREQREKLRLIDERRRALDSTGRRVADRRVYDFSIGYQNKMERKLLDALRTNFSSNDSGTSDRTVEKSQEDV</sequence>
<evidence type="ECO:0008006" key="5">
    <source>
        <dbReference type="Google" id="ProtNLM"/>
    </source>
</evidence>
<evidence type="ECO:0000256" key="1">
    <source>
        <dbReference type="ARBA" id="ARBA00023054"/>
    </source>
</evidence>
<feature type="compositionally biased region" description="Basic and acidic residues" evidence="2">
    <location>
        <begin position="404"/>
        <end position="413"/>
    </location>
</feature>
<feature type="compositionally biased region" description="Polar residues" evidence="2">
    <location>
        <begin position="392"/>
        <end position="403"/>
    </location>
</feature>
<gene>
    <name evidence="3" type="ORF">TKK_009650</name>
</gene>
<feature type="compositionally biased region" description="Basic and acidic residues" evidence="2">
    <location>
        <begin position="161"/>
        <end position="171"/>
    </location>
</feature>
<dbReference type="PANTHER" id="PTHR21549">
    <property type="entry name" value="MUTATED IN BLADDER CANCER 1"/>
    <property type="match status" value="1"/>
</dbReference>